<keyword evidence="2" id="KW-0285">Flavoprotein</keyword>
<dbReference type="GO" id="GO:0003973">
    <property type="term" value="F:(S)-2-hydroxy-acid oxidase activity"/>
    <property type="evidence" value="ECO:0007669"/>
    <property type="project" value="UniProtKB-EC"/>
</dbReference>
<evidence type="ECO:0000256" key="3">
    <source>
        <dbReference type="ARBA" id="ARBA00022827"/>
    </source>
</evidence>
<dbReference type="InterPro" id="IPR016169">
    <property type="entry name" value="FAD-bd_PCMH_sub2"/>
</dbReference>
<comment type="caution">
    <text evidence="6">The sequence shown here is derived from an EMBL/GenBank/DDBJ whole genome shotgun (WGS) entry which is preliminary data.</text>
</comment>
<dbReference type="RefSeq" id="WP_307814740.1">
    <property type="nucleotide sequence ID" value="NZ_BAAALZ010000005.1"/>
</dbReference>
<organism evidence="6 7">
    <name type="scientific">Leucobacter aridicollis</name>
    <dbReference type="NCBI Taxonomy" id="283878"/>
    <lineage>
        <taxon>Bacteria</taxon>
        <taxon>Bacillati</taxon>
        <taxon>Actinomycetota</taxon>
        <taxon>Actinomycetes</taxon>
        <taxon>Micrococcales</taxon>
        <taxon>Microbacteriaceae</taxon>
        <taxon>Leucobacter</taxon>
    </lineage>
</organism>
<comment type="cofactor">
    <cofactor evidence="1">
        <name>FAD</name>
        <dbReference type="ChEBI" id="CHEBI:57692"/>
    </cofactor>
</comment>
<keyword evidence="4 6" id="KW-0560">Oxidoreductase</keyword>
<dbReference type="InterPro" id="IPR016166">
    <property type="entry name" value="FAD-bd_PCMH"/>
</dbReference>
<dbReference type="InterPro" id="IPR016171">
    <property type="entry name" value="Vanillyl_alc_oxidase_C-sub2"/>
</dbReference>
<evidence type="ECO:0000313" key="7">
    <source>
        <dbReference type="Proteomes" id="UP000586095"/>
    </source>
</evidence>
<dbReference type="AlphaFoldDB" id="A0A852REA3"/>
<dbReference type="InterPro" id="IPR004113">
    <property type="entry name" value="FAD-bd_oxidored_4_C"/>
</dbReference>
<dbReference type="Proteomes" id="UP000586095">
    <property type="component" value="Unassembled WGS sequence"/>
</dbReference>
<dbReference type="Gene3D" id="1.10.45.10">
    <property type="entry name" value="Vanillyl-alcohol Oxidase, Chain A, domain 4"/>
    <property type="match status" value="1"/>
</dbReference>
<dbReference type="PANTHER" id="PTHR42934">
    <property type="entry name" value="GLYCOLATE OXIDASE SUBUNIT GLCD"/>
    <property type="match status" value="1"/>
</dbReference>
<dbReference type="Gene3D" id="3.30.465.10">
    <property type="match status" value="1"/>
</dbReference>
<proteinExistence type="predicted"/>
<dbReference type="InterPro" id="IPR036318">
    <property type="entry name" value="FAD-bd_PCMH-like_sf"/>
</dbReference>
<protein>
    <submittedName>
        <fullName evidence="6">Glycolate oxidase</fullName>
        <ecNumber evidence="6">1.1.3.15</ecNumber>
    </submittedName>
</protein>
<dbReference type="EC" id="1.1.3.15" evidence="6"/>
<evidence type="ECO:0000259" key="5">
    <source>
        <dbReference type="PROSITE" id="PS51387"/>
    </source>
</evidence>
<dbReference type="SUPFAM" id="SSF56176">
    <property type="entry name" value="FAD-binding/transporter-associated domain-like"/>
    <property type="match status" value="1"/>
</dbReference>
<sequence>MNASEGEEPTVQDQDQDLAELRHALGPKFVTDRARVVTYENDSSRAVFAGAALGVVLAEAAEDVSAALAWAHANGVPVSVRGAGTGLVGGATAYDRGLIVSLERMNRILEFAPQDRLATVQPGVITADLDDAAHEHGLFFPPDPASVRTCTVGGNIATNAGGLRCVAHGVTSDWVAALTVVLADGRIMRTGARTRKNVVGYDLTRLFIGSEGTLGVIVEAVVRLESLPVGPPVTFWAEFDGLPEAGAAVTEIVGSASRPEVLELMDALTVRTIEEVFPSGIRIPRGALLVGQAVGPDAAAHAEAILAICRRHGASAAAVAANDNLVEARRKSNPALSARGLKIACDVGVPVSRLADMFAGVAEVSRRHGIEVASVAHAGDGNLHCKVAAPDTPSGIAAADALIDDITRLALSFDGTITGEHGIGLVKQHELAWQLDDVALDVQRAIKHTLDPMGILTPGRAI</sequence>
<keyword evidence="7" id="KW-1185">Reference proteome</keyword>
<dbReference type="SUPFAM" id="SSF55103">
    <property type="entry name" value="FAD-linked oxidases, C-terminal domain"/>
    <property type="match status" value="1"/>
</dbReference>
<evidence type="ECO:0000256" key="4">
    <source>
        <dbReference type="ARBA" id="ARBA00023002"/>
    </source>
</evidence>
<dbReference type="PANTHER" id="PTHR42934:SF2">
    <property type="entry name" value="GLYCOLATE OXIDASE SUBUNIT GLCD"/>
    <property type="match status" value="1"/>
</dbReference>
<feature type="domain" description="FAD-binding PCMH-type" evidence="5">
    <location>
        <begin position="48"/>
        <end position="227"/>
    </location>
</feature>
<keyword evidence="3" id="KW-0274">FAD</keyword>
<evidence type="ECO:0000313" key="6">
    <source>
        <dbReference type="EMBL" id="NYD26644.1"/>
    </source>
</evidence>
<dbReference type="GO" id="GO:0071949">
    <property type="term" value="F:FAD binding"/>
    <property type="evidence" value="ECO:0007669"/>
    <property type="project" value="InterPro"/>
</dbReference>
<accession>A0A852REA3</accession>
<evidence type="ECO:0000256" key="1">
    <source>
        <dbReference type="ARBA" id="ARBA00001974"/>
    </source>
</evidence>
<dbReference type="PROSITE" id="PS51387">
    <property type="entry name" value="FAD_PCMH"/>
    <property type="match status" value="1"/>
</dbReference>
<gene>
    <name evidence="6" type="ORF">BJ960_001447</name>
</gene>
<dbReference type="EMBL" id="JACCBD010000001">
    <property type="protein sequence ID" value="NYD26644.1"/>
    <property type="molecule type" value="Genomic_DNA"/>
</dbReference>
<evidence type="ECO:0000256" key="2">
    <source>
        <dbReference type="ARBA" id="ARBA00022630"/>
    </source>
</evidence>
<name>A0A852REA3_9MICO</name>
<reference evidence="6 7" key="1">
    <citation type="submission" date="2020-07" db="EMBL/GenBank/DDBJ databases">
        <title>Sequencing the genomes of 1000 actinobacteria strains.</title>
        <authorList>
            <person name="Klenk H.-P."/>
        </authorList>
    </citation>
    <scope>NUCLEOTIDE SEQUENCE [LARGE SCALE GENOMIC DNA]</scope>
    <source>
        <strain evidence="6 7">DSM 17380</strain>
    </source>
</reference>
<dbReference type="Pfam" id="PF01565">
    <property type="entry name" value="FAD_binding_4"/>
    <property type="match status" value="1"/>
</dbReference>
<dbReference type="InterPro" id="IPR051914">
    <property type="entry name" value="FAD-linked_OxidoTrans_Type4"/>
</dbReference>
<dbReference type="Gene3D" id="3.30.70.2740">
    <property type="match status" value="1"/>
</dbReference>
<dbReference type="InterPro" id="IPR006094">
    <property type="entry name" value="Oxid_FAD_bind_N"/>
</dbReference>
<dbReference type="InterPro" id="IPR016164">
    <property type="entry name" value="FAD-linked_Oxase-like_C"/>
</dbReference>
<dbReference type="Pfam" id="PF02913">
    <property type="entry name" value="FAD-oxidase_C"/>
    <property type="match status" value="1"/>
</dbReference>